<dbReference type="PANTHER" id="PTHR36832">
    <property type="entry name" value="SLR1174 PROTEIN-RELATED"/>
    <property type="match status" value="1"/>
</dbReference>
<dbReference type="EMBL" id="JAEPRJ010000001">
    <property type="protein sequence ID" value="MBK5897994.1"/>
    <property type="molecule type" value="Genomic_DNA"/>
</dbReference>
<name>A0ABS1J1G0_9FIRM</name>
<feature type="transmembrane region" description="Helical" evidence="1">
    <location>
        <begin position="120"/>
        <end position="138"/>
    </location>
</feature>
<feature type="transmembrane region" description="Helical" evidence="1">
    <location>
        <begin position="144"/>
        <end position="177"/>
    </location>
</feature>
<keyword evidence="1" id="KW-0472">Membrane</keyword>
<proteinExistence type="predicted"/>
<evidence type="ECO:0000256" key="1">
    <source>
        <dbReference type="SAM" id="Phobius"/>
    </source>
</evidence>
<keyword evidence="3" id="KW-1185">Reference proteome</keyword>
<comment type="caution">
    <text evidence="2">The sequence shown here is derived from an EMBL/GenBank/DDBJ whole genome shotgun (WGS) entry which is preliminary data.</text>
</comment>
<feature type="transmembrane region" description="Helical" evidence="1">
    <location>
        <begin position="242"/>
        <end position="264"/>
    </location>
</feature>
<accession>A0ABS1J1G0</accession>
<feature type="transmembrane region" description="Helical" evidence="1">
    <location>
        <begin position="184"/>
        <end position="204"/>
    </location>
</feature>
<dbReference type="RefSeq" id="WP_208429445.1">
    <property type="nucleotide sequence ID" value="NZ_JAEPRJ010000001.1"/>
</dbReference>
<reference evidence="2 3" key="1">
    <citation type="submission" date="2021-01" db="EMBL/GenBank/DDBJ databases">
        <title>Isolation and description of Catonella massiliensis sp. nov., a novel Catonella species, isolated from a stable periodontitis subject.</title>
        <authorList>
            <person name="Antezack A."/>
            <person name="Boxberger M."/>
            <person name="La Scola B."/>
            <person name="Monnet-Corti V."/>
        </authorList>
    </citation>
    <scope>NUCLEOTIDE SEQUENCE [LARGE SCALE GENOMIC DNA]</scope>
    <source>
        <strain evidence="2 3">Marseille-Q4567</strain>
    </source>
</reference>
<evidence type="ECO:0000313" key="2">
    <source>
        <dbReference type="EMBL" id="MBK5897994.1"/>
    </source>
</evidence>
<keyword evidence="1" id="KW-0812">Transmembrane</keyword>
<dbReference type="PANTHER" id="PTHR36832:SF1">
    <property type="entry name" value="SLR1174 PROTEIN"/>
    <property type="match status" value="1"/>
</dbReference>
<evidence type="ECO:0000313" key="3">
    <source>
        <dbReference type="Proteomes" id="UP000604730"/>
    </source>
</evidence>
<feature type="transmembrane region" description="Helical" evidence="1">
    <location>
        <begin position="60"/>
        <end position="80"/>
    </location>
</feature>
<dbReference type="Pfam" id="PF06182">
    <property type="entry name" value="ABC2_membrane_6"/>
    <property type="match status" value="1"/>
</dbReference>
<feature type="transmembrane region" description="Helical" evidence="1">
    <location>
        <begin position="27"/>
        <end position="48"/>
    </location>
</feature>
<keyword evidence="1" id="KW-1133">Transmembrane helix</keyword>
<organism evidence="2 3">
    <name type="scientific">Catonella massiliensis</name>
    <dbReference type="NCBI Taxonomy" id="2799636"/>
    <lineage>
        <taxon>Bacteria</taxon>
        <taxon>Bacillati</taxon>
        <taxon>Bacillota</taxon>
        <taxon>Clostridia</taxon>
        <taxon>Lachnospirales</taxon>
        <taxon>Lachnospiraceae</taxon>
        <taxon>Catonella</taxon>
    </lineage>
</organism>
<sequence>MYKNTIKKYRSIFILGFENALEYRGNYLINLISIVFPIMMQYFVWSAVFAGKGQGDRMFGLTYAEALIYTLCAGFISKLIGTDCHHQISQDIKNGTLNNFLVQPVKYIIYQIMRSFGEKILELIVVFVVLIIFIVGVAPNLGLIIQPFAIIAFLIVLIPAFILNFLIFLSVSMLAFWIVEVGRLYGIIDILVAIVSGAIFPLSIFGEKTSSLFEILPFTYTTYFLTNTLNGTVTIDSLGRGVLVQVLWIGIFFIICSATWNVGLKRYTAVGG</sequence>
<dbReference type="Proteomes" id="UP000604730">
    <property type="component" value="Unassembled WGS sequence"/>
</dbReference>
<protein>
    <submittedName>
        <fullName evidence="2">ABC-2 family transporter protein</fullName>
    </submittedName>
</protein>
<gene>
    <name evidence="2" type="ORF">JJN12_09450</name>
</gene>
<dbReference type="InterPro" id="IPR010390">
    <property type="entry name" value="ABC-2_transporter-like"/>
</dbReference>